<evidence type="ECO:0000313" key="4">
    <source>
        <dbReference type="EMBL" id="CEN48413.1"/>
    </source>
</evidence>
<dbReference type="RefSeq" id="WP_041985302.1">
    <property type="nucleotide sequence ID" value="NZ_CP022382.1"/>
</dbReference>
<dbReference type="Gene3D" id="1.25.40.10">
    <property type="entry name" value="Tetratricopeptide repeat domain"/>
    <property type="match status" value="2"/>
</dbReference>
<evidence type="ECO:0000313" key="3">
    <source>
        <dbReference type="EMBL" id="CEN33433.1"/>
    </source>
</evidence>
<dbReference type="PANTHER" id="PTHR12558:SF13">
    <property type="entry name" value="CELL DIVISION CYCLE PROTEIN 27 HOMOLOG"/>
    <property type="match status" value="1"/>
</dbReference>
<dbReference type="Proteomes" id="UP000044026">
    <property type="component" value="Unassembled WGS sequence"/>
</dbReference>
<reference evidence="7" key="3">
    <citation type="submission" date="2017-06" db="EMBL/GenBank/DDBJ databases">
        <title>Capnocytophaga spp. assemblies.</title>
        <authorList>
            <person name="Gulvik C.A."/>
        </authorList>
    </citation>
    <scope>NUCLEOTIDE SEQUENCE [LARGE SCALE GENOMIC DNA]</scope>
    <source>
        <strain evidence="7">H5594</strain>
    </source>
</reference>
<sequence length="418" mass="47311">MKKQILMASALLVTAVAFGQKKELREVAKNIKKGDLEAAQSALNQVKQIATANQDYETEYYFLEGLLGFESAKKGRDVMNSLSKASQAFTKVRELENSQKGKFTSQIPLKEAVDLATQQGTSAYERKDYKNAKKAFEQVYRLSPQDTVFLYNAAVLAVQDKDYDTALKHYIELKNLRYDGAETLYLAKNKQSQKEETFTSKNQRDLMVKSGSYINPRTEKTPSKRGEIVKNIALIYVEQGKNDQAINAFEEARKAFPKDATLVIAEASVYLQLNDRNKFKELMEEAAKLSPENADIQYNIGVINMEQGQLEAAREAFKQALKLRPNYTDAVLNYSTTYINEGNALIEQMNALGNSKADIKKYDELGQQKDMLYRKAVEFMEEYIKVQGNETSVLEQLKNVYGALGDTANFKRIKALLE</sequence>
<proteinExistence type="predicted"/>
<dbReference type="EMBL" id="CP022388">
    <property type="protein sequence ID" value="ATA91126.1"/>
    <property type="molecule type" value="Genomic_DNA"/>
</dbReference>
<dbReference type="AlphaFoldDB" id="A0A0B7IEL7"/>
<protein>
    <submittedName>
        <fullName evidence="4">Protein SECRET AGENT</fullName>
    </submittedName>
</protein>
<gene>
    <name evidence="4" type="ORF">CCAN11_1720002</name>
    <name evidence="3" type="ORF">CCAN12_420015</name>
    <name evidence="2" type="ORF">CGC56_02470</name>
</gene>
<name>A0A0B7IEL7_9FLAO</name>
<dbReference type="PROSITE" id="PS50005">
    <property type="entry name" value="TPR"/>
    <property type="match status" value="3"/>
</dbReference>
<keyword evidence="1" id="KW-0802">TPR repeat</keyword>
<reference evidence="2" key="2">
    <citation type="journal article" date="2017" name="Genome Announc.">
        <title>Twelve Complete Reference Genomes of Clinical Isolates in the Capnocytophaga Genus.</title>
        <authorList>
            <person name="Villarma A."/>
            <person name="Gulvik C.A."/>
            <person name="Rowe L.A."/>
            <person name="Sheth M."/>
            <person name="Juieng P."/>
            <person name="Nicholson A.C."/>
            <person name="Loparev V.N."/>
            <person name="McQuiston J.R."/>
        </authorList>
    </citation>
    <scope>NUCLEOTIDE SEQUENCE</scope>
    <source>
        <strain evidence="2">H5594</strain>
    </source>
</reference>
<dbReference type="Pfam" id="PF00515">
    <property type="entry name" value="TPR_1"/>
    <property type="match status" value="1"/>
</dbReference>
<evidence type="ECO:0000313" key="2">
    <source>
        <dbReference type="EMBL" id="ATA91126.1"/>
    </source>
</evidence>
<evidence type="ECO:0000256" key="1">
    <source>
        <dbReference type="PROSITE-ProRule" id="PRU00339"/>
    </source>
</evidence>
<evidence type="ECO:0000313" key="5">
    <source>
        <dbReference type="Proteomes" id="UP000039370"/>
    </source>
</evidence>
<evidence type="ECO:0000313" key="7">
    <source>
        <dbReference type="Proteomes" id="UP000243136"/>
    </source>
</evidence>
<feature type="repeat" description="TPR" evidence="1">
    <location>
        <begin position="113"/>
        <end position="146"/>
    </location>
</feature>
<dbReference type="InterPro" id="IPR019734">
    <property type="entry name" value="TPR_rpt"/>
</dbReference>
<dbReference type="GeneID" id="69579833"/>
<evidence type="ECO:0000313" key="6">
    <source>
        <dbReference type="Proteomes" id="UP000044026"/>
    </source>
</evidence>
<dbReference type="PANTHER" id="PTHR12558">
    <property type="entry name" value="CELL DIVISION CYCLE 16,23,27"/>
    <property type="match status" value="1"/>
</dbReference>
<accession>A0A0B7IEL7</accession>
<reference evidence="5 6" key="1">
    <citation type="submission" date="2015-01" db="EMBL/GenBank/DDBJ databases">
        <authorList>
            <person name="MANFREDI Pablo"/>
        </authorList>
    </citation>
    <scope>NUCLEOTIDE SEQUENCE [LARGE SCALE GENOMIC DNA]</scope>
    <source>
        <strain evidence="4 5">Cc11</strain>
        <strain evidence="3 6">Cc12</strain>
    </source>
</reference>
<dbReference type="Pfam" id="PF13432">
    <property type="entry name" value="TPR_16"/>
    <property type="match status" value="2"/>
</dbReference>
<dbReference type="EMBL" id="CDOK01000082">
    <property type="protein sequence ID" value="CEN48413.1"/>
    <property type="molecule type" value="Genomic_DNA"/>
</dbReference>
<feature type="repeat" description="TPR" evidence="1">
    <location>
        <begin position="294"/>
        <end position="327"/>
    </location>
</feature>
<organism evidence="4 5">
    <name type="scientific">Capnocytophaga canimorsus</name>
    <dbReference type="NCBI Taxonomy" id="28188"/>
    <lineage>
        <taxon>Bacteria</taxon>
        <taxon>Pseudomonadati</taxon>
        <taxon>Bacteroidota</taxon>
        <taxon>Flavobacteriia</taxon>
        <taxon>Flavobacteriales</taxon>
        <taxon>Flavobacteriaceae</taxon>
        <taxon>Capnocytophaga</taxon>
    </lineage>
</organism>
<dbReference type="Proteomes" id="UP000039370">
    <property type="component" value="Unassembled WGS sequence"/>
</dbReference>
<dbReference type="SUPFAM" id="SSF48452">
    <property type="entry name" value="TPR-like"/>
    <property type="match status" value="1"/>
</dbReference>
<dbReference type="Proteomes" id="UP000243136">
    <property type="component" value="Chromosome"/>
</dbReference>
<dbReference type="SMART" id="SM00028">
    <property type="entry name" value="TPR"/>
    <property type="match status" value="4"/>
</dbReference>
<dbReference type="PROSITE" id="PS50293">
    <property type="entry name" value="TPR_REGION"/>
    <property type="match status" value="1"/>
</dbReference>
<dbReference type="InterPro" id="IPR011990">
    <property type="entry name" value="TPR-like_helical_dom_sf"/>
</dbReference>
<feature type="repeat" description="TPR" evidence="1">
    <location>
        <begin position="226"/>
        <end position="259"/>
    </location>
</feature>
<dbReference type="EMBL" id="CDOE01000037">
    <property type="protein sequence ID" value="CEN33433.1"/>
    <property type="molecule type" value="Genomic_DNA"/>
</dbReference>